<keyword evidence="2" id="KW-1185">Reference proteome</keyword>
<reference evidence="1 2" key="1">
    <citation type="submission" date="2011-10" db="EMBL/GenBank/DDBJ databases">
        <title>The Improved High-Quality Draft genome of Leptonema illini DSM 21528.</title>
        <authorList>
            <consortium name="US DOE Joint Genome Institute (JGI-PGF)"/>
            <person name="Lucas S."/>
            <person name="Copeland A."/>
            <person name="Lapidus A."/>
            <person name="Glavina del Rio T."/>
            <person name="Dalin E."/>
            <person name="Tice H."/>
            <person name="Bruce D."/>
            <person name="Goodwin L."/>
            <person name="Pitluck S."/>
            <person name="Peters L."/>
            <person name="Mikhailova N."/>
            <person name="Held B."/>
            <person name="Kyrpides N."/>
            <person name="Mavromatis K."/>
            <person name="Ivanova N."/>
            <person name="Markowitz V."/>
            <person name="Cheng J.-F."/>
            <person name="Hugenholtz P."/>
            <person name="Woyke T."/>
            <person name="Wu D."/>
            <person name="Gronow S."/>
            <person name="Wellnitz S."/>
            <person name="Brambilla E.-M."/>
            <person name="Klenk H.-P."/>
            <person name="Eisen J.A."/>
        </authorList>
    </citation>
    <scope>NUCLEOTIDE SEQUENCE [LARGE SCALE GENOMIC DNA]</scope>
    <source>
        <strain evidence="1 2">DSM 21528</strain>
    </source>
</reference>
<dbReference type="HOGENOM" id="CLU_592885_0_0_12"/>
<gene>
    <name evidence="1" type="ORF">Lepil_3646</name>
</gene>
<proteinExistence type="predicted"/>
<evidence type="ECO:0008006" key="3">
    <source>
        <dbReference type="Google" id="ProtNLM"/>
    </source>
</evidence>
<dbReference type="Proteomes" id="UP000005737">
    <property type="component" value="Unassembled WGS sequence"/>
</dbReference>
<accession>H2CL52</accession>
<dbReference type="STRING" id="183.GCA_002009735_02079"/>
<sequence>MRHNQGKTSKMGIWNDIKSLFTRPDGPPIALTERDKPLREHTAEVRRFLDGVDPSFPIEFYELIPKLVLVTPDLRQATSRTINLANTGLTFRLVGASKRMQERADIEIRNLLNNHPGLINRLLRQVATSGALSMEAIPSVSLSGIEELRIVPVRKIRFRREVVDGRDRFAPYEVRADGNWYELNLAQYSYEALEQEEESPYGIPPYISALRSVNIQRAGVSNIEKIMRKFGLFGFLSLLKKRPKPRPGEDDQTYAARLKRDLEQLRDTTNDRIRSGIIYSYDDIDVKHSTVSSDTRGFEQIWQTNEEQIASGADIDPALLGRSYSTTETYATVVFAAFISKLANIRYPVERALKRAVDMHLRMLGYRFDRISAEWGEDPSMNREQDANADKAAAETQEIRQRTILALVAAGIIDLDQAARELGYEKAALRKPPASLRVADRKVIDLYDVKKNGLRRRAIAG</sequence>
<protein>
    <recommendedName>
        <fullName evidence="3">Phage portal protein</fullName>
    </recommendedName>
</protein>
<name>H2CL52_9LEPT</name>
<dbReference type="EMBL" id="JH597773">
    <property type="protein sequence ID" value="EHQ08303.1"/>
    <property type="molecule type" value="Genomic_DNA"/>
</dbReference>
<evidence type="ECO:0000313" key="1">
    <source>
        <dbReference type="EMBL" id="EHQ08303.1"/>
    </source>
</evidence>
<organism evidence="1 2">
    <name type="scientific">Leptonema illini DSM 21528</name>
    <dbReference type="NCBI Taxonomy" id="929563"/>
    <lineage>
        <taxon>Bacteria</taxon>
        <taxon>Pseudomonadati</taxon>
        <taxon>Spirochaetota</taxon>
        <taxon>Spirochaetia</taxon>
        <taxon>Leptospirales</taxon>
        <taxon>Leptospiraceae</taxon>
        <taxon>Leptonema</taxon>
    </lineage>
</organism>
<evidence type="ECO:0000313" key="2">
    <source>
        <dbReference type="Proteomes" id="UP000005737"/>
    </source>
</evidence>
<dbReference type="RefSeq" id="WP_002774847.1">
    <property type="nucleotide sequence ID" value="NZ_JH597773.1"/>
</dbReference>
<dbReference type="AlphaFoldDB" id="H2CL52"/>